<evidence type="ECO:0000313" key="2">
    <source>
        <dbReference type="Proteomes" id="UP000190774"/>
    </source>
</evidence>
<dbReference type="RefSeq" id="WP_078812925.1">
    <property type="nucleotide sequence ID" value="NZ_FUYE01000004.1"/>
</dbReference>
<evidence type="ECO:0000313" key="1">
    <source>
        <dbReference type="EMBL" id="SKA90808.1"/>
    </source>
</evidence>
<dbReference type="Proteomes" id="UP000190774">
    <property type="component" value="Unassembled WGS sequence"/>
</dbReference>
<accession>A0A1T4XNW2</accession>
<keyword evidence="2" id="KW-1185">Reference proteome</keyword>
<reference evidence="2" key="1">
    <citation type="submission" date="2017-02" db="EMBL/GenBank/DDBJ databases">
        <authorList>
            <person name="Varghese N."/>
            <person name="Submissions S."/>
        </authorList>
    </citation>
    <scope>NUCLEOTIDE SEQUENCE [LARGE SCALE GENOMIC DNA]</scope>
    <source>
        <strain evidence="2">ATCC 700200</strain>
    </source>
</reference>
<gene>
    <name evidence="1" type="ORF">SAMN02745166_01750</name>
</gene>
<name>A0A1T4XNW2_9BACT</name>
<proteinExistence type="predicted"/>
<dbReference type="STRING" id="48467.SAMN02745166_01750"/>
<dbReference type="AlphaFoldDB" id="A0A1T4XNW2"/>
<organism evidence="1 2">
    <name type="scientific">Prosthecobacter debontii</name>
    <dbReference type="NCBI Taxonomy" id="48467"/>
    <lineage>
        <taxon>Bacteria</taxon>
        <taxon>Pseudomonadati</taxon>
        <taxon>Verrucomicrobiota</taxon>
        <taxon>Verrucomicrobiia</taxon>
        <taxon>Verrucomicrobiales</taxon>
        <taxon>Verrucomicrobiaceae</taxon>
        <taxon>Prosthecobacter</taxon>
    </lineage>
</organism>
<sequence length="106" mass="12129">MKISISYETATNNPNQILTVQILAPEEAGDIFRSFVSRIFPGEVLKYASLGGLNREQWSIEVPEFTLRNARLIAGEINNHLSEKAEETGRKFRLEFGEKFREIENL</sequence>
<protein>
    <submittedName>
        <fullName evidence="1">Uncharacterized protein</fullName>
    </submittedName>
</protein>
<dbReference type="EMBL" id="FUYE01000004">
    <property type="protein sequence ID" value="SKA90808.1"/>
    <property type="molecule type" value="Genomic_DNA"/>
</dbReference>